<sequence length="116" mass="13637">MDSDLSDLSDFEKASPRLRRRPRRRPLFLQRNPYRFIMESPFGMLNDVEFKRRFRLIGIYDADLQLMHNIVRWTGSVHDSTIFNHSPLPLQFRMGLYGNSFLLGDSGYPCKRLGGL</sequence>
<evidence type="ECO:0000259" key="3">
    <source>
        <dbReference type="Pfam" id="PF13359"/>
    </source>
</evidence>
<feature type="domain" description="DDE Tnp4" evidence="3">
    <location>
        <begin position="59"/>
        <end position="112"/>
    </location>
</feature>
<organism evidence="4 5">
    <name type="scientific">Hypothenemus hampei</name>
    <name type="common">Coffee berry borer</name>
    <dbReference type="NCBI Taxonomy" id="57062"/>
    <lineage>
        <taxon>Eukaryota</taxon>
        <taxon>Metazoa</taxon>
        <taxon>Ecdysozoa</taxon>
        <taxon>Arthropoda</taxon>
        <taxon>Hexapoda</taxon>
        <taxon>Insecta</taxon>
        <taxon>Pterygota</taxon>
        <taxon>Neoptera</taxon>
        <taxon>Endopterygota</taxon>
        <taxon>Coleoptera</taxon>
        <taxon>Polyphaga</taxon>
        <taxon>Cucujiformia</taxon>
        <taxon>Curculionidae</taxon>
        <taxon>Scolytinae</taxon>
        <taxon>Hypothenemus</taxon>
    </lineage>
</organism>
<dbReference type="GO" id="GO:0046872">
    <property type="term" value="F:metal ion binding"/>
    <property type="evidence" value="ECO:0007669"/>
    <property type="project" value="UniProtKB-KW"/>
</dbReference>
<reference evidence="4 5" key="1">
    <citation type="submission" date="2024-05" db="EMBL/GenBank/DDBJ databases">
        <title>Genetic variation in Jamaican populations of the coffee berry borer (Hypothenemus hampei).</title>
        <authorList>
            <person name="Errbii M."/>
            <person name="Myrie A."/>
        </authorList>
    </citation>
    <scope>NUCLEOTIDE SEQUENCE [LARGE SCALE GENOMIC DNA]</scope>
    <source>
        <strain evidence="4">JA-Hopewell-2020-01-JO</strain>
        <tissue evidence="4">Whole body</tissue>
    </source>
</reference>
<name>A0ABD1F9Y2_HYPHA</name>
<proteinExistence type="predicted"/>
<evidence type="ECO:0000313" key="5">
    <source>
        <dbReference type="Proteomes" id="UP001566132"/>
    </source>
</evidence>
<keyword evidence="2" id="KW-0479">Metal-binding</keyword>
<protein>
    <recommendedName>
        <fullName evidence="3">DDE Tnp4 domain-containing protein</fullName>
    </recommendedName>
</protein>
<accession>A0ABD1F9Y2</accession>
<gene>
    <name evidence="4" type="ORF">ABEB36_003650</name>
</gene>
<dbReference type="AlphaFoldDB" id="A0ABD1F9Y2"/>
<evidence type="ECO:0000313" key="4">
    <source>
        <dbReference type="EMBL" id="KAL1514383.1"/>
    </source>
</evidence>
<keyword evidence="5" id="KW-1185">Reference proteome</keyword>
<dbReference type="Proteomes" id="UP001566132">
    <property type="component" value="Unassembled WGS sequence"/>
</dbReference>
<dbReference type="InterPro" id="IPR027806">
    <property type="entry name" value="HARBI1_dom"/>
</dbReference>
<dbReference type="Pfam" id="PF13359">
    <property type="entry name" value="DDE_Tnp_4"/>
    <property type="match status" value="1"/>
</dbReference>
<evidence type="ECO:0000256" key="1">
    <source>
        <dbReference type="ARBA" id="ARBA00001968"/>
    </source>
</evidence>
<dbReference type="EMBL" id="JBDJPC010000002">
    <property type="protein sequence ID" value="KAL1514383.1"/>
    <property type="molecule type" value="Genomic_DNA"/>
</dbReference>
<comment type="caution">
    <text evidence="4">The sequence shown here is derived from an EMBL/GenBank/DDBJ whole genome shotgun (WGS) entry which is preliminary data.</text>
</comment>
<comment type="cofactor">
    <cofactor evidence="1">
        <name>a divalent metal cation</name>
        <dbReference type="ChEBI" id="CHEBI:60240"/>
    </cofactor>
</comment>
<evidence type="ECO:0000256" key="2">
    <source>
        <dbReference type="ARBA" id="ARBA00022723"/>
    </source>
</evidence>